<gene>
    <name evidence="8" type="ORF">FSB76_00220</name>
</gene>
<evidence type="ECO:0000313" key="8">
    <source>
        <dbReference type="EMBL" id="QEC74446.1"/>
    </source>
</evidence>
<keyword evidence="3" id="KW-0175">Coiled coil</keyword>
<dbReference type="SUPFAM" id="SSF111369">
    <property type="entry name" value="HlyD-like secretion proteins"/>
    <property type="match status" value="1"/>
</dbReference>
<dbReference type="InterPro" id="IPR058627">
    <property type="entry name" value="MdtA-like_C"/>
</dbReference>
<dbReference type="Gene3D" id="2.40.420.20">
    <property type="match status" value="1"/>
</dbReference>
<dbReference type="GO" id="GO:0022857">
    <property type="term" value="F:transmembrane transporter activity"/>
    <property type="evidence" value="ECO:0007669"/>
    <property type="project" value="InterPro"/>
</dbReference>
<proteinExistence type="inferred from homology"/>
<sequence length="364" mass="40081">MYRPYKVVVFSILPALILSISACSHHPDEAAKDARFEVTDTLLRSLVIDTVKAENAVSEITLTGSIAPDESKMVKIFPMVSGIAQSVHVQLGDVVKKGQVLTTLRSAEIAGFSRDLISAQADLRNAKRQLETTQDLYKSGLSSEKDLEQAKSDYQKATAENNRAGSIMSINKSNGKGYEIQSPLTGYVIEKNVTEDMQVRADNNQNLFTIADLSSVFVLINMYESDIASVKLGDAVQITTLAYPDKVFTGKIDKLFDVLDPDNKVMRARVMISNPDNMLKPGMFTNVKIQAKSGMNLPAIKTDAIVFDNNKNYVVVVDGPAKVHIQLVEIAKRVEDVAYISKGLKPGQRVVASRQVYLYESLKE</sequence>
<feature type="chain" id="PRO_5022976918" evidence="4">
    <location>
        <begin position="27"/>
        <end position="364"/>
    </location>
</feature>
<evidence type="ECO:0000256" key="2">
    <source>
        <dbReference type="ARBA" id="ARBA00022448"/>
    </source>
</evidence>
<dbReference type="GO" id="GO:0060003">
    <property type="term" value="P:copper ion export"/>
    <property type="evidence" value="ECO:0007669"/>
    <property type="project" value="TreeGrafter"/>
</dbReference>
<dbReference type="InterPro" id="IPR006143">
    <property type="entry name" value="RND_pump_MFP"/>
</dbReference>
<feature type="domain" description="Multidrug resistance protein MdtA-like C-terminal permuted SH3" evidence="6">
    <location>
        <begin position="307"/>
        <end position="354"/>
    </location>
</feature>
<dbReference type="Pfam" id="PF25973">
    <property type="entry name" value="BSH_CzcB"/>
    <property type="match status" value="1"/>
</dbReference>
<keyword evidence="9" id="KW-1185">Reference proteome</keyword>
<dbReference type="GO" id="GO:0015679">
    <property type="term" value="P:plasma membrane copper ion transport"/>
    <property type="evidence" value="ECO:0007669"/>
    <property type="project" value="TreeGrafter"/>
</dbReference>
<dbReference type="PANTHER" id="PTHR30097:SF4">
    <property type="entry name" value="SLR6042 PROTEIN"/>
    <property type="match status" value="1"/>
</dbReference>
<comment type="similarity">
    <text evidence="1">Belongs to the membrane fusion protein (MFP) (TC 8.A.1) family.</text>
</comment>
<evidence type="ECO:0000256" key="3">
    <source>
        <dbReference type="SAM" id="Coils"/>
    </source>
</evidence>
<dbReference type="PANTHER" id="PTHR30097">
    <property type="entry name" value="CATION EFFLUX SYSTEM PROTEIN CUSB"/>
    <property type="match status" value="1"/>
</dbReference>
<dbReference type="Pfam" id="PF25954">
    <property type="entry name" value="Beta-barrel_RND_2"/>
    <property type="match status" value="1"/>
</dbReference>
<dbReference type="Gene3D" id="2.40.50.100">
    <property type="match status" value="1"/>
</dbReference>
<dbReference type="KEGG" id="mgk:FSB76_00220"/>
<dbReference type="GO" id="GO:0016020">
    <property type="term" value="C:membrane"/>
    <property type="evidence" value="ECO:0007669"/>
    <property type="project" value="InterPro"/>
</dbReference>
<evidence type="ECO:0000259" key="5">
    <source>
        <dbReference type="Pfam" id="PF25954"/>
    </source>
</evidence>
<evidence type="ECO:0000259" key="7">
    <source>
        <dbReference type="Pfam" id="PF25973"/>
    </source>
</evidence>
<dbReference type="InterPro" id="IPR051909">
    <property type="entry name" value="MFP_Cation_Efflux"/>
</dbReference>
<keyword evidence="4" id="KW-0732">Signal</keyword>
<keyword evidence="2" id="KW-0813">Transport</keyword>
<feature type="signal peptide" evidence="4">
    <location>
        <begin position="1"/>
        <end position="26"/>
    </location>
</feature>
<evidence type="ECO:0000256" key="1">
    <source>
        <dbReference type="ARBA" id="ARBA00009477"/>
    </source>
</evidence>
<dbReference type="FunFam" id="2.40.30.170:FF:000010">
    <property type="entry name" value="Efflux RND transporter periplasmic adaptor subunit"/>
    <property type="match status" value="1"/>
</dbReference>
<dbReference type="Gene3D" id="1.10.287.470">
    <property type="entry name" value="Helix hairpin bin"/>
    <property type="match status" value="1"/>
</dbReference>
<dbReference type="RefSeq" id="WP_147051605.1">
    <property type="nucleotide sequence ID" value="NZ_CP042437.1"/>
</dbReference>
<feature type="domain" description="CusB-like beta-barrel" evidence="5">
    <location>
        <begin position="216"/>
        <end position="292"/>
    </location>
</feature>
<dbReference type="InterPro" id="IPR058647">
    <property type="entry name" value="BSH_CzcB-like"/>
</dbReference>
<dbReference type="OrthoDB" id="9806939at2"/>
<evidence type="ECO:0000259" key="6">
    <source>
        <dbReference type="Pfam" id="PF25967"/>
    </source>
</evidence>
<dbReference type="Gene3D" id="2.40.30.170">
    <property type="match status" value="1"/>
</dbReference>
<dbReference type="EMBL" id="CP042437">
    <property type="protein sequence ID" value="QEC74446.1"/>
    <property type="molecule type" value="Genomic_DNA"/>
</dbReference>
<dbReference type="PROSITE" id="PS51257">
    <property type="entry name" value="PROKAR_LIPOPROTEIN"/>
    <property type="match status" value="1"/>
</dbReference>
<dbReference type="NCBIfam" id="TIGR01730">
    <property type="entry name" value="RND_mfp"/>
    <property type="match status" value="1"/>
</dbReference>
<dbReference type="AlphaFoldDB" id="A0A5B8VUK4"/>
<protein>
    <submittedName>
        <fullName evidence="8">Efflux RND transporter periplasmic adaptor subunit</fullName>
    </submittedName>
</protein>
<dbReference type="GO" id="GO:0030313">
    <property type="term" value="C:cell envelope"/>
    <property type="evidence" value="ECO:0007669"/>
    <property type="project" value="TreeGrafter"/>
</dbReference>
<name>A0A5B8VUK4_9SPHI</name>
<feature type="domain" description="CzcB-like barrel-sandwich hybrid" evidence="7">
    <location>
        <begin position="73"/>
        <end position="212"/>
    </location>
</feature>
<dbReference type="Proteomes" id="UP000321362">
    <property type="component" value="Chromosome"/>
</dbReference>
<dbReference type="Pfam" id="PF25967">
    <property type="entry name" value="RND-MFP_C"/>
    <property type="match status" value="1"/>
</dbReference>
<organism evidence="8 9">
    <name type="scientific">Mucilaginibacter ginsenosidivorax</name>
    <dbReference type="NCBI Taxonomy" id="862126"/>
    <lineage>
        <taxon>Bacteria</taxon>
        <taxon>Pseudomonadati</taxon>
        <taxon>Bacteroidota</taxon>
        <taxon>Sphingobacteriia</taxon>
        <taxon>Sphingobacteriales</taxon>
        <taxon>Sphingobacteriaceae</taxon>
        <taxon>Mucilaginibacter</taxon>
    </lineage>
</organism>
<reference evidence="8 9" key="1">
    <citation type="journal article" date="2013" name="J. Microbiol.">
        <title>Mucilaginibacter ginsenosidivorax sp. nov., with ginsenoside converting activity isolated from sediment.</title>
        <authorList>
            <person name="Kim J.K."/>
            <person name="Choi T.E."/>
            <person name="Liu Q.M."/>
            <person name="Park H.Y."/>
            <person name="Yi T.H."/>
            <person name="Yoon M.H."/>
            <person name="Kim S.C."/>
            <person name="Im W.T."/>
        </authorList>
    </citation>
    <scope>NUCLEOTIDE SEQUENCE [LARGE SCALE GENOMIC DNA]</scope>
    <source>
        <strain evidence="8 9">KHI28</strain>
    </source>
</reference>
<evidence type="ECO:0000313" key="9">
    <source>
        <dbReference type="Proteomes" id="UP000321362"/>
    </source>
</evidence>
<dbReference type="InterPro" id="IPR058792">
    <property type="entry name" value="Beta-barrel_RND_2"/>
</dbReference>
<feature type="coiled-coil region" evidence="3">
    <location>
        <begin position="109"/>
        <end position="136"/>
    </location>
</feature>
<evidence type="ECO:0000256" key="4">
    <source>
        <dbReference type="SAM" id="SignalP"/>
    </source>
</evidence>
<accession>A0A5B8VUK4</accession>